<sequence>MLWVKAFHIIAVITWFAGIFYLPRLYVYHAAAEDQVSRDRFKIMERKLYRGIMWPSMLVVLALGSWLISFNPQYYLIDTHWMHAKLTLVALLVGYHLYCGKLNRLFAADQNTRGHVWYRWFNEIPVFILIAVVILVVVRPF</sequence>
<comment type="catalytic activity">
    <reaction evidence="13 14 15">
        <text>protoporphyrinogen IX + 3 A = protoporphyrin IX + 3 AH2</text>
        <dbReference type="Rhea" id="RHEA:62000"/>
        <dbReference type="ChEBI" id="CHEBI:13193"/>
        <dbReference type="ChEBI" id="CHEBI:17499"/>
        <dbReference type="ChEBI" id="CHEBI:57306"/>
        <dbReference type="ChEBI" id="CHEBI:57307"/>
    </reaction>
</comment>
<dbReference type="GO" id="GO:0005886">
    <property type="term" value="C:plasma membrane"/>
    <property type="evidence" value="ECO:0007669"/>
    <property type="project" value="UniProtKB-SubCell"/>
</dbReference>
<dbReference type="EC" id="1.3.99.-" evidence="14 15"/>
<keyword evidence="5 14" id="KW-1003">Cell membrane</keyword>
<evidence type="ECO:0000256" key="2">
    <source>
        <dbReference type="ARBA" id="ARBA00005073"/>
    </source>
</evidence>
<feature type="binding site" description="axial binding residue" evidence="14">
    <location>
        <position position="85"/>
    </location>
    <ligand>
        <name>heme</name>
        <dbReference type="ChEBI" id="CHEBI:30413"/>
    </ligand>
    <ligandPart>
        <name>Fe</name>
        <dbReference type="ChEBI" id="CHEBI:18248"/>
    </ligandPart>
</feature>
<dbReference type="GO" id="GO:0006782">
    <property type="term" value="P:protoporphyrinogen IX biosynthetic process"/>
    <property type="evidence" value="ECO:0007669"/>
    <property type="project" value="UniProtKB-UniRule"/>
</dbReference>
<comment type="similarity">
    <text evidence="3 14 15">Belongs to the HemJ family.</text>
</comment>
<evidence type="ECO:0000313" key="17">
    <source>
        <dbReference type="Proteomes" id="UP001150830"/>
    </source>
</evidence>
<accession>A0A9X3ECK5</accession>
<evidence type="ECO:0000256" key="13">
    <source>
        <dbReference type="ARBA" id="ARBA00048390"/>
    </source>
</evidence>
<keyword evidence="11 14" id="KW-0408">Iron</keyword>
<dbReference type="GO" id="GO:0046872">
    <property type="term" value="F:metal ion binding"/>
    <property type="evidence" value="ECO:0007669"/>
    <property type="project" value="UniProtKB-UniRule"/>
</dbReference>
<dbReference type="PIRSF" id="PIRSF004638">
    <property type="entry name" value="UCP004638"/>
    <property type="match status" value="1"/>
</dbReference>
<dbReference type="NCBIfam" id="TIGR00701">
    <property type="entry name" value="protoporphyrinogen oxidase HemJ"/>
    <property type="match status" value="1"/>
</dbReference>
<keyword evidence="7 14" id="KW-0812">Transmembrane</keyword>
<feature type="transmembrane region" description="Helical" evidence="14">
    <location>
        <begin position="120"/>
        <end position="138"/>
    </location>
</feature>
<evidence type="ECO:0000256" key="4">
    <source>
        <dbReference type="ARBA" id="ARBA00017504"/>
    </source>
</evidence>
<organism evidence="16 17">
    <name type="scientific">Parathalassolituus penaei</name>
    <dbReference type="NCBI Taxonomy" id="2997323"/>
    <lineage>
        <taxon>Bacteria</taxon>
        <taxon>Pseudomonadati</taxon>
        <taxon>Pseudomonadota</taxon>
        <taxon>Gammaproteobacteria</taxon>
        <taxon>Oceanospirillales</taxon>
        <taxon>Oceanospirillaceae</taxon>
        <taxon>Parathalassolituus</taxon>
    </lineage>
</organism>
<feature type="binding site" description="axial binding residue" evidence="14">
    <location>
        <position position="8"/>
    </location>
    <ligand>
        <name>heme</name>
        <dbReference type="ChEBI" id="CHEBI:30413"/>
    </ligand>
    <ligandPart>
        <name>Fe</name>
        <dbReference type="ChEBI" id="CHEBI:18248"/>
    </ligandPart>
</feature>
<feature type="transmembrane region" description="Helical" evidence="14">
    <location>
        <begin position="6"/>
        <end position="27"/>
    </location>
</feature>
<dbReference type="GO" id="GO:0070818">
    <property type="term" value="F:protoporphyrinogen oxidase activity"/>
    <property type="evidence" value="ECO:0007669"/>
    <property type="project" value="UniProtKB-UniRule"/>
</dbReference>
<comment type="pathway">
    <text evidence="2 14 15">Porphyrin-containing compound metabolism; protoporphyrin-IX biosynthesis; protoporphyrin-IX from protoporphyrinogen-IX: step 1/1.</text>
</comment>
<feature type="transmembrane region" description="Helical" evidence="14">
    <location>
        <begin position="48"/>
        <end position="68"/>
    </location>
</feature>
<comment type="function">
    <text evidence="14 15">Catalyzes the oxidation of protoporphyrinogen IX to protoporphyrin IX.</text>
</comment>
<comment type="subcellular location">
    <subcellularLocation>
        <location evidence="1 14">Cell membrane</location>
        <topology evidence="1 14">Multi-pass membrane protein</topology>
    </subcellularLocation>
</comment>
<evidence type="ECO:0000256" key="11">
    <source>
        <dbReference type="ARBA" id="ARBA00023004"/>
    </source>
</evidence>
<protein>
    <recommendedName>
        <fullName evidence="4 14">Protoporphyrinogen IX oxidase</fullName>
        <shortName evidence="14">PPO</shortName>
        <ecNumber evidence="14 15">1.3.99.-</ecNumber>
    </recommendedName>
</protein>
<evidence type="ECO:0000256" key="8">
    <source>
        <dbReference type="ARBA" id="ARBA00022723"/>
    </source>
</evidence>
<evidence type="ECO:0000256" key="15">
    <source>
        <dbReference type="PIRNR" id="PIRNR004638"/>
    </source>
</evidence>
<keyword evidence="10 14" id="KW-0560">Oxidoreductase</keyword>
<keyword evidence="12 14" id="KW-0472">Membrane</keyword>
<dbReference type="InterPro" id="IPR005265">
    <property type="entry name" value="HemJ-like"/>
</dbReference>
<evidence type="ECO:0000256" key="6">
    <source>
        <dbReference type="ARBA" id="ARBA00022617"/>
    </source>
</evidence>
<keyword evidence="9 14" id="KW-1133">Transmembrane helix</keyword>
<evidence type="ECO:0000256" key="1">
    <source>
        <dbReference type="ARBA" id="ARBA00004651"/>
    </source>
</evidence>
<dbReference type="Pfam" id="PF03653">
    <property type="entry name" value="UPF0093"/>
    <property type="match status" value="1"/>
</dbReference>
<comment type="subunit">
    <text evidence="14">Homodimer.</text>
</comment>
<dbReference type="PANTHER" id="PTHR40255">
    <property type="entry name" value="UPF0093 MEMBRANE PROTEIN SLR1790"/>
    <property type="match status" value="1"/>
</dbReference>
<gene>
    <name evidence="16" type="primary">hemJ</name>
    <name evidence="16" type="ORF">OUO13_07725</name>
</gene>
<evidence type="ECO:0000256" key="14">
    <source>
        <dbReference type="HAMAP-Rule" id="MF_02239"/>
    </source>
</evidence>
<dbReference type="HAMAP" id="MF_02239">
    <property type="entry name" value="HemJ"/>
    <property type="match status" value="1"/>
</dbReference>
<evidence type="ECO:0000256" key="10">
    <source>
        <dbReference type="ARBA" id="ARBA00023002"/>
    </source>
</evidence>
<dbReference type="RefSeq" id="WP_283173287.1">
    <property type="nucleotide sequence ID" value="NZ_JAPNOA010000020.1"/>
</dbReference>
<keyword evidence="8 14" id="KW-0479">Metal-binding</keyword>
<dbReference type="PANTHER" id="PTHR40255:SF1">
    <property type="entry name" value="PROTOPORPHYRINOGEN IX OXIDASE"/>
    <property type="match status" value="1"/>
</dbReference>
<evidence type="ECO:0000313" key="16">
    <source>
        <dbReference type="EMBL" id="MCY0965072.1"/>
    </source>
</evidence>
<keyword evidence="6 14" id="KW-0349">Heme</keyword>
<evidence type="ECO:0000256" key="3">
    <source>
        <dbReference type="ARBA" id="ARBA00006501"/>
    </source>
</evidence>
<reference evidence="16" key="1">
    <citation type="submission" date="2022-11" db="EMBL/GenBank/DDBJ databases">
        <title>Parathalassolutuus dongxingensis gen. nov., sp. nov., a novel member of family Oceanospirillaceae isolated from a coastal shrimp pond in Guangxi, China.</title>
        <authorList>
            <person name="Chen H."/>
        </authorList>
    </citation>
    <scope>NUCLEOTIDE SEQUENCE</scope>
    <source>
        <strain evidence="16">G-43</strain>
    </source>
</reference>
<evidence type="ECO:0000256" key="9">
    <source>
        <dbReference type="ARBA" id="ARBA00022989"/>
    </source>
</evidence>
<dbReference type="AlphaFoldDB" id="A0A9X3ECK5"/>
<keyword evidence="17" id="KW-1185">Reference proteome</keyword>
<dbReference type="EMBL" id="JAPNOA010000020">
    <property type="protein sequence ID" value="MCY0965072.1"/>
    <property type="molecule type" value="Genomic_DNA"/>
</dbReference>
<dbReference type="Proteomes" id="UP001150830">
    <property type="component" value="Unassembled WGS sequence"/>
</dbReference>
<comment type="caution">
    <text evidence="16">The sequence shown here is derived from an EMBL/GenBank/DDBJ whole genome shotgun (WGS) entry which is preliminary data.</text>
</comment>
<feature type="transmembrane region" description="Helical" evidence="14">
    <location>
        <begin position="80"/>
        <end position="99"/>
    </location>
</feature>
<name>A0A9X3ECK5_9GAMM</name>
<evidence type="ECO:0000256" key="12">
    <source>
        <dbReference type="ARBA" id="ARBA00023136"/>
    </source>
</evidence>
<proteinExistence type="inferred from homology"/>
<evidence type="ECO:0000256" key="7">
    <source>
        <dbReference type="ARBA" id="ARBA00022692"/>
    </source>
</evidence>
<comment type="cofactor">
    <cofactor evidence="14 15">
        <name>heme b</name>
        <dbReference type="ChEBI" id="CHEBI:60344"/>
    </cofactor>
    <text evidence="14 15">Binds 1 heme b (iron(II)-protoporphyrin IX) group per subunit.</text>
</comment>
<evidence type="ECO:0000256" key="5">
    <source>
        <dbReference type="ARBA" id="ARBA00022475"/>
    </source>
</evidence>